<reference evidence="2 3" key="1">
    <citation type="submission" date="2020-08" db="EMBL/GenBank/DDBJ databases">
        <title>Genomic Encyclopedia of Type Strains, Phase IV (KMG-IV): sequencing the most valuable type-strain genomes for metagenomic binning, comparative biology and taxonomic classification.</title>
        <authorList>
            <person name="Goeker M."/>
        </authorList>
    </citation>
    <scope>NUCLEOTIDE SEQUENCE [LARGE SCALE GENOMIC DNA]</scope>
    <source>
        <strain evidence="2 3">DSM 22368</strain>
    </source>
</reference>
<dbReference type="InterPro" id="IPR008517">
    <property type="entry name" value="GNA1162-like"/>
</dbReference>
<organism evidence="2 3">
    <name type="scientific">Pseudoteredinibacter isoporae</name>
    <dbReference type="NCBI Taxonomy" id="570281"/>
    <lineage>
        <taxon>Bacteria</taxon>
        <taxon>Pseudomonadati</taxon>
        <taxon>Pseudomonadota</taxon>
        <taxon>Gammaproteobacteria</taxon>
        <taxon>Cellvibrionales</taxon>
        <taxon>Cellvibrionaceae</taxon>
        <taxon>Pseudoteredinibacter</taxon>
    </lineage>
</organism>
<dbReference type="PROSITE" id="PS51257">
    <property type="entry name" value="PROKAR_LIPOPROTEIN"/>
    <property type="match status" value="1"/>
</dbReference>
<name>A0A7X0JRC3_9GAMM</name>
<dbReference type="Pfam" id="PF05643">
    <property type="entry name" value="GNA1162-like"/>
    <property type="match status" value="1"/>
</dbReference>
<dbReference type="InParanoid" id="A0A7X0JRC3"/>
<keyword evidence="3" id="KW-1185">Reference proteome</keyword>
<protein>
    <recommendedName>
        <fullName evidence="4">Lipoprotein</fullName>
    </recommendedName>
</protein>
<proteinExistence type="predicted"/>
<evidence type="ECO:0000256" key="1">
    <source>
        <dbReference type="SAM" id="SignalP"/>
    </source>
</evidence>
<evidence type="ECO:0000313" key="2">
    <source>
        <dbReference type="EMBL" id="MBB6520364.1"/>
    </source>
</evidence>
<keyword evidence="1" id="KW-0732">Signal</keyword>
<dbReference type="Proteomes" id="UP000528457">
    <property type="component" value="Unassembled WGS sequence"/>
</dbReference>
<sequence>MHRVFTRLFTVLLILSVVACANVSPYDYTALKAAKPRSILIIPPINQTTEVLASDLFMSAMSQPLSERGYYVFPVAVVQRYFHENGLPGPEEMNSVELEKLKEQFGADAVLYTIIHDWGQKYEVLSSTSTVKADVNLIDSKNGALLWSGTAFHQQGSGNGGGGLAGALLGALVTQLMSEAFDPMMNVSTFATHRIVNDQHRGLLPGPYFPPENLKN</sequence>
<dbReference type="AlphaFoldDB" id="A0A7X0JRC3"/>
<dbReference type="Gene3D" id="3.40.50.10610">
    <property type="entry name" value="ABC-type transport auxiliary lipoprotein component"/>
    <property type="match status" value="1"/>
</dbReference>
<gene>
    <name evidence="2" type="ORF">HNR48_000642</name>
</gene>
<comment type="caution">
    <text evidence="2">The sequence shown here is derived from an EMBL/GenBank/DDBJ whole genome shotgun (WGS) entry which is preliminary data.</text>
</comment>
<evidence type="ECO:0000313" key="3">
    <source>
        <dbReference type="Proteomes" id="UP000528457"/>
    </source>
</evidence>
<feature type="signal peptide" evidence="1">
    <location>
        <begin position="1"/>
        <end position="21"/>
    </location>
</feature>
<feature type="chain" id="PRO_5031038130" description="Lipoprotein" evidence="1">
    <location>
        <begin position="22"/>
        <end position="216"/>
    </location>
</feature>
<accession>A0A7X0JRC3</accession>
<dbReference type="EMBL" id="JACHHT010000001">
    <property type="protein sequence ID" value="MBB6520364.1"/>
    <property type="molecule type" value="Genomic_DNA"/>
</dbReference>
<evidence type="ECO:0008006" key="4">
    <source>
        <dbReference type="Google" id="ProtNLM"/>
    </source>
</evidence>
<dbReference type="RefSeq" id="WP_208020062.1">
    <property type="nucleotide sequence ID" value="NZ_JAAONY010000001.1"/>
</dbReference>